<feature type="domain" description="Exocyst complex subunit Exo70 C-terminal" evidence="3">
    <location>
        <begin position="2"/>
        <end position="136"/>
    </location>
</feature>
<dbReference type="GO" id="GO:0006887">
    <property type="term" value="P:exocytosis"/>
    <property type="evidence" value="ECO:0007669"/>
    <property type="project" value="InterPro"/>
</dbReference>
<dbReference type="GO" id="GO:0005546">
    <property type="term" value="F:phosphatidylinositol-4,5-bisphosphate binding"/>
    <property type="evidence" value="ECO:0007669"/>
    <property type="project" value="InterPro"/>
</dbReference>
<evidence type="ECO:0000313" key="4">
    <source>
        <dbReference type="EMBL" id="KAK7685042.1"/>
    </source>
</evidence>
<evidence type="ECO:0000313" key="5">
    <source>
        <dbReference type="Proteomes" id="UP001385951"/>
    </source>
</evidence>
<dbReference type="GO" id="GO:0000145">
    <property type="term" value="C:exocyst"/>
    <property type="evidence" value="ECO:0007669"/>
    <property type="project" value="InterPro"/>
</dbReference>
<gene>
    <name evidence="4" type="ORF">QCA50_011878</name>
</gene>
<dbReference type="Proteomes" id="UP001385951">
    <property type="component" value="Unassembled WGS sequence"/>
</dbReference>
<dbReference type="Pfam" id="PF03081">
    <property type="entry name" value="Exo70_C"/>
    <property type="match status" value="1"/>
</dbReference>
<comment type="caution">
    <text evidence="4">The sequence shown here is derived from an EMBL/GenBank/DDBJ whole genome shotgun (WGS) entry which is preliminary data.</text>
</comment>
<dbReference type="InterPro" id="IPR016159">
    <property type="entry name" value="Cullin_repeat-like_dom_sf"/>
</dbReference>
<dbReference type="AlphaFoldDB" id="A0AAW0FXX2"/>
<evidence type="ECO:0000256" key="2">
    <source>
        <dbReference type="ARBA" id="ARBA00022448"/>
    </source>
</evidence>
<proteinExistence type="inferred from homology"/>
<dbReference type="SUPFAM" id="SSF74788">
    <property type="entry name" value="Cullin repeat-like"/>
    <property type="match status" value="1"/>
</dbReference>
<dbReference type="InterPro" id="IPR046364">
    <property type="entry name" value="Exo70_C"/>
</dbReference>
<comment type="similarity">
    <text evidence="1">Belongs to the EXO70 family.</text>
</comment>
<sequence>MERLPELQDAVGPALQMLGDGNWKMGEGVQVGKGPKTNDLDERTIMEHYLFDVVSSVINTLLTLSRTNKRPSFGSIFLLNNISYFRAHIIIEPKTDIPSLLSKPARDLLESNFRTAKAAYFDSNFSPLMQTLTEEKGVRVVLRRRSLLSSLICWRKWQRDIGWRECCRMIEMGGIRCVTRL</sequence>
<dbReference type="EMBL" id="JASBNA010000022">
    <property type="protein sequence ID" value="KAK7685042.1"/>
    <property type="molecule type" value="Genomic_DNA"/>
</dbReference>
<keyword evidence="2" id="KW-0813">Transport</keyword>
<protein>
    <recommendedName>
        <fullName evidence="3">Exocyst complex subunit Exo70 C-terminal domain-containing protein</fullName>
    </recommendedName>
</protein>
<dbReference type="Gene3D" id="1.20.1280.170">
    <property type="entry name" value="Exocyst complex component Exo70"/>
    <property type="match status" value="1"/>
</dbReference>
<name>A0AAW0FXX2_9APHY</name>
<reference evidence="4 5" key="1">
    <citation type="submission" date="2022-09" db="EMBL/GenBank/DDBJ databases">
        <authorList>
            <person name="Palmer J.M."/>
        </authorList>
    </citation>
    <scope>NUCLEOTIDE SEQUENCE [LARGE SCALE GENOMIC DNA]</scope>
    <source>
        <strain evidence="4 5">DSM 7382</strain>
    </source>
</reference>
<keyword evidence="5" id="KW-1185">Reference proteome</keyword>
<accession>A0AAW0FXX2</accession>
<evidence type="ECO:0000259" key="3">
    <source>
        <dbReference type="Pfam" id="PF03081"/>
    </source>
</evidence>
<organism evidence="4 5">
    <name type="scientific">Cerrena zonata</name>
    <dbReference type="NCBI Taxonomy" id="2478898"/>
    <lineage>
        <taxon>Eukaryota</taxon>
        <taxon>Fungi</taxon>
        <taxon>Dikarya</taxon>
        <taxon>Basidiomycota</taxon>
        <taxon>Agaricomycotina</taxon>
        <taxon>Agaricomycetes</taxon>
        <taxon>Polyporales</taxon>
        <taxon>Cerrenaceae</taxon>
        <taxon>Cerrena</taxon>
    </lineage>
</organism>
<evidence type="ECO:0000256" key="1">
    <source>
        <dbReference type="ARBA" id="ARBA00006756"/>
    </source>
</evidence>